<dbReference type="InterPro" id="IPR036390">
    <property type="entry name" value="WH_DNA-bd_sf"/>
</dbReference>
<organism evidence="5 6">
    <name type="scientific">Camelliibacillus cellulosilyticus</name>
    <dbReference type="NCBI Taxonomy" id="2174486"/>
    <lineage>
        <taxon>Bacteria</taxon>
        <taxon>Bacillati</taxon>
        <taxon>Bacillota</taxon>
        <taxon>Bacilli</taxon>
        <taxon>Bacillales</taxon>
        <taxon>Sporolactobacillaceae</taxon>
        <taxon>Camelliibacillus</taxon>
    </lineage>
</organism>
<evidence type="ECO:0000256" key="1">
    <source>
        <dbReference type="ARBA" id="ARBA00023015"/>
    </source>
</evidence>
<comment type="similarity">
    <text evidence="4">Belongs to the GbsR family.</text>
</comment>
<keyword evidence="2 4" id="KW-0238">DNA-binding</keyword>
<sequence>MLNDHKNDYAEIRERARERVIETISQNMHLYGVTPSIGRLYGTLFFQDRPMTLDEMKEELQMSKTSMSTSVRTLTDLNMVEKVWKKGVRKDLYEANRDWYQIFFDYFTNQWRKVIQSNVKAIDQSLAELLTLAERSGDLTEEEKSTVQSDIEKLQYTKTYYRWLNKLFDQFESKAIYDIVEREADLD</sequence>
<dbReference type="Gene3D" id="1.10.10.10">
    <property type="entry name" value="Winged helix-like DNA-binding domain superfamily/Winged helix DNA-binding domain"/>
    <property type="match status" value="1"/>
</dbReference>
<evidence type="ECO:0000256" key="4">
    <source>
        <dbReference type="PIRNR" id="PIRNR006707"/>
    </source>
</evidence>
<proteinExistence type="inferred from homology"/>
<keyword evidence="3 4" id="KW-0804">Transcription</keyword>
<keyword evidence="6" id="KW-1185">Reference proteome</keyword>
<dbReference type="Proteomes" id="UP001596022">
    <property type="component" value="Unassembled WGS sequence"/>
</dbReference>
<dbReference type="EMBL" id="JBHSFW010000005">
    <property type="protein sequence ID" value="MFC4619045.1"/>
    <property type="molecule type" value="Genomic_DNA"/>
</dbReference>
<dbReference type="PIRSF" id="PIRSF006707">
    <property type="entry name" value="MJ1563"/>
    <property type="match status" value="1"/>
</dbReference>
<dbReference type="RefSeq" id="WP_376846146.1">
    <property type="nucleotide sequence ID" value="NZ_JBHSFW010000005.1"/>
</dbReference>
<dbReference type="PANTHER" id="PTHR38465:SF1">
    <property type="entry name" value="HTH-TYPE TRANSCRIPTIONAL REGULATOR MJ1563-RELATED"/>
    <property type="match status" value="1"/>
</dbReference>
<dbReference type="InterPro" id="IPR026282">
    <property type="entry name" value="MJ1563"/>
</dbReference>
<reference evidence="6" key="1">
    <citation type="journal article" date="2019" name="Int. J. Syst. Evol. Microbiol.">
        <title>The Global Catalogue of Microorganisms (GCM) 10K type strain sequencing project: providing services to taxonomists for standard genome sequencing and annotation.</title>
        <authorList>
            <consortium name="The Broad Institute Genomics Platform"/>
            <consortium name="The Broad Institute Genome Sequencing Center for Infectious Disease"/>
            <person name="Wu L."/>
            <person name="Ma J."/>
        </authorList>
    </citation>
    <scope>NUCLEOTIDE SEQUENCE [LARGE SCALE GENOMIC DNA]</scope>
    <source>
        <strain evidence="6">CGMCC 1.16306</strain>
    </source>
</reference>
<evidence type="ECO:0000256" key="3">
    <source>
        <dbReference type="ARBA" id="ARBA00023163"/>
    </source>
</evidence>
<dbReference type="InterPro" id="IPR036388">
    <property type="entry name" value="WH-like_DNA-bd_sf"/>
</dbReference>
<evidence type="ECO:0000313" key="6">
    <source>
        <dbReference type="Proteomes" id="UP001596022"/>
    </source>
</evidence>
<keyword evidence="1 4" id="KW-0805">Transcription regulation</keyword>
<name>A0ABV9GQX2_9BACL</name>
<dbReference type="PANTHER" id="PTHR38465">
    <property type="entry name" value="HTH-TYPE TRANSCRIPTIONAL REGULATOR MJ1563-RELATED"/>
    <property type="match status" value="1"/>
</dbReference>
<dbReference type="SUPFAM" id="SSF46785">
    <property type="entry name" value="Winged helix' DNA-binding domain"/>
    <property type="match status" value="1"/>
</dbReference>
<comment type="caution">
    <text evidence="5">The sequence shown here is derived from an EMBL/GenBank/DDBJ whole genome shotgun (WGS) entry which is preliminary data.</text>
</comment>
<evidence type="ECO:0000313" key="5">
    <source>
        <dbReference type="EMBL" id="MFC4619045.1"/>
    </source>
</evidence>
<evidence type="ECO:0000256" key="2">
    <source>
        <dbReference type="ARBA" id="ARBA00023125"/>
    </source>
</evidence>
<protein>
    <recommendedName>
        <fullName evidence="4">HTH-type transcriptional regulator</fullName>
    </recommendedName>
</protein>
<dbReference type="InterPro" id="IPR052362">
    <property type="entry name" value="HTH-GbsR_regulator"/>
</dbReference>
<accession>A0ABV9GQX2</accession>
<gene>
    <name evidence="5" type="ORF">ACFO4N_10005</name>
</gene>